<gene>
    <name evidence="1" type="ORF">D7N80_06400</name>
</gene>
<proteinExistence type="predicted"/>
<sequence>MSKWKRAEILIIRQCAGTMKVANIGQLIGRTDGAVRAKARELHISLRLRGDHHQSVKYPGRVVEMARELHQEGMRRRDIAKMLGMPVGMVNQYVYFDRRVSA</sequence>
<dbReference type="Proteomes" id="UP000885348">
    <property type="component" value="Unassembled WGS sequence"/>
</dbReference>
<dbReference type="EMBL" id="RVVJ01000005">
    <property type="protein sequence ID" value="MML52938.1"/>
    <property type="molecule type" value="Genomic_DNA"/>
</dbReference>
<keyword evidence="1" id="KW-0238">DNA-binding</keyword>
<dbReference type="GO" id="GO:0003677">
    <property type="term" value="F:DNA binding"/>
    <property type="evidence" value="ECO:0007669"/>
    <property type="project" value="UniProtKB-KW"/>
</dbReference>
<evidence type="ECO:0000313" key="1">
    <source>
        <dbReference type="EMBL" id="MML52938.1"/>
    </source>
</evidence>
<reference evidence="1" key="1">
    <citation type="submission" date="2018-09" db="EMBL/GenBank/DDBJ databases">
        <authorList>
            <person name="Ashton P.M."/>
            <person name="Dallman T."/>
            <person name="Nair S."/>
            <person name="De Pinna E."/>
            <person name="Peters T."/>
            <person name="Grant K."/>
        </authorList>
    </citation>
    <scope>NUCLEOTIDE SEQUENCE [LARGE SCALE GENOMIC DNA]</scope>
    <source>
        <strain evidence="1">598938</strain>
    </source>
</reference>
<name>A0A403QDX3_SALET</name>
<comment type="caution">
    <text evidence="1">The sequence shown here is derived from an EMBL/GenBank/DDBJ whole genome shotgun (WGS) entry which is preliminary data.</text>
</comment>
<protein>
    <submittedName>
        <fullName evidence="1">DNA-binding protein</fullName>
    </submittedName>
</protein>
<dbReference type="AlphaFoldDB" id="A0A403QDX3"/>
<accession>A0A403QDX3</accession>
<organism evidence="1">
    <name type="scientific">Salmonella enterica I</name>
    <dbReference type="NCBI Taxonomy" id="59201"/>
    <lineage>
        <taxon>Bacteria</taxon>
        <taxon>Pseudomonadati</taxon>
        <taxon>Pseudomonadota</taxon>
        <taxon>Gammaproteobacteria</taxon>
        <taxon>Enterobacterales</taxon>
        <taxon>Enterobacteriaceae</taxon>
        <taxon>Salmonella</taxon>
    </lineage>
</organism>